<reference evidence="2 3" key="3">
    <citation type="submission" date="2019-11" db="EMBL/GenBank/DDBJ databases">
        <title>A de novo genome assembly of a pear dwarfing rootstock.</title>
        <authorList>
            <person name="Wang F."/>
            <person name="Wang J."/>
            <person name="Li S."/>
            <person name="Zhang Y."/>
            <person name="Fang M."/>
            <person name="Ma L."/>
            <person name="Zhao Y."/>
            <person name="Jiang S."/>
        </authorList>
    </citation>
    <scope>NUCLEOTIDE SEQUENCE [LARGE SCALE GENOMIC DNA]</scope>
    <source>
        <strain evidence="2">S2</strain>
        <tissue evidence="2">Leaf</tissue>
    </source>
</reference>
<dbReference type="OrthoDB" id="5544992at2759"/>
<dbReference type="EMBL" id="SMOL01000487">
    <property type="protein sequence ID" value="KAB2610299.1"/>
    <property type="molecule type" value="Genomic_DNA"/>
</dbReference>
<proteinExistence type="predicted"/>
<evidence type="ECO:0000313" key="3">
    <source>
        <dbReference type="Proteomes" id="UP000327157"/>
    </source>
</evidence>
<dbReference type="AlphaFoldDB" id="A0A5N5G4G1"/>
<reference evidence="3" key="2">
    <citation type="submission" date="2019-10" db="EMBL/GenBank/DDBJ databases">
        <title>A de novo genome assembly of a pear dwarfing rootstock.</title>
        <authorList>
            <person name="Wang F."/>
            <person name="Wang J."/>
            <person name="Li S."/>
            <person name="Zhang Y."/>
            <person name="Fang M."/>
            <person name="Ma L."/>
            <person name="Zhao Y."/>
            <person name="Jiang S."/>
        </authorList>
    </citation>
    <scope>NUCLEOTIDE SEQUENCE [LARGE SCALE GENOMIC DNA]</scope>
</reference>
<evidence type="ECO:0000259" key="1">
    <source>
        <dbReference type="Pfam" id="PF14244"/>
    </source>
</evidence>
<sequence>MGDSHNTIIKKGDGENLTDPYFLHPSDHPGLILVSKKLNGDNYNTWCRAMEISLSAKNKIGFINGKGFWDELASYSSSTTCTCGAQNEVNRLMQFLMGLNVSYSAIRGQILLMNPLIFVRQAYSSIIQEEKQRELGTTRNLTEPAAMAVRHCNSNKQQQ</sequence>
<dbReference type="InterPro" id="IPR029472">
    <property type="entry name" value="Copia-like_N"/>
</dbReference>
<protein>
    <recommendedName>
        <fullName evidence="1">Retrotransposon Copia-like N-terminal domain-containing protein</fullName>
    </recommendedName>
</protein>
<gene>
    <name evidence="2" type="ORF">D8674_018331</name>
</gene>
<reference evidence="2 3" key="1">
    <citation type="submission" date="2019-09" db="EMBL/GenBank/DDBJ databases">
        <authorList>
            <person name="Ou C."/>
        </authorList>
    </citation>
    <scope>NUCLEOTIDE SEQUENCE [LARGE SCALE GENOMIC DNA]</scope>
    <source>
        <strain evidence="2">S2</strain>
        <tissue evidence="2">Leaf</tissue>
    </source>
</reference>
<dbReference type="Pfam" id="PF14244">
    <property type="entry name" value="Retrotran_gag_3"/>
    <property type="match status" value="1"/>
</dbReference>
<keyword evidence="3" id="KW-1185">Reference proteome</keyword>
<name>A0A5N5G4G1_9ROSA</name>
<dbReference type="PANTHER" id="PTHR37610:SF97">
    <property type="entry name" value="RETROTRANSPOSON GAG DOMAIN-CONTAINING PROTEIN"/>
    <property type="match status" value="1"/>
</dbReference>
<evidence type="ECO:0000313" key="2">
    <source>
        <dbReference type="EMBL" id="KAB2610299.1"/>
    </source>
</evidence>
<dbReference type="Proteomes" id="UP000327157">
    <property type="component" value="Chromosome 17"/>
</dbReference>
<accession>A0A5N5G4G1</accession>
<dbReference type="PANTHER" id="PTHR37610">
    <property type="entry name" value="CCHC-TYPE DOMAIN-CONTAINING PROTEIN"/>
    <property type="match status" value="1"/>
</dbReference>
<comment type="caution">
    <text evidence="2">The sequence shown here is derived from an EMBL/GenBank/DDBJ whole genome shotgun (WGS) entry which is preliminary data.</text>
</comment>
<organism evidence="2 3">
    <name type="scientific">Pyrus ussuriensis x Pyrus communis</name>
    <dbReference type="NCBI Taxonomy" id="2448454"/>
    <lineage>
        <taxon>Eukaryota</taxon>
        <taxon>Viridiplantae</taxon>
        <taxon>Streptophyta</taxon>
        <taxon>Embryophyta</taxon>
        <taxon>Tracheophyta</taxon>
        <taxon>Spermatophyta</taxon>
        <taxon>Magnoliopsida</taxon>
        <taxon>eudicotyledons</taxon>
        <taxon>Gunneridae</taxon>
        <taxon>Pentapetalae</taxon>
        <taxon>rosids</taxon>
        <taxon>fabids</taxon>
        <taxon>Rosales</taxon>
        <taxon>Rosaceae</taxon>
        <taxon>Amygdaloideae</taxon>
        <taxon>Maleae</taxon>
        <taxon>Pyrus</taxon>
    </lineage>
</organism>
<feature type="domain" description="Retrotransposon Copia-like N-terminal" evidence="1">
    <location>
        <begin position="24"/>
        <end position="66"/>
    </location>
</feature>